<dbReference type="AlphaFoldDB" id="A0A3P7Q7N2"/>
<comment type="similarity">
    <text evidence="4">Belongs to the PhyH family. PHYHD1 subfamily.</text>
</comment>
<dbReference type="OrthoDB" id="445007at2759"/>
<keyword evidence="2" id="KW-0479">Metal-binding</keyword>
<evidence type="ECO:0000256" key="1">
    <source>
        <dbReference type="ARBA" id="ARBA00001962"/>
    </source>
</evidence>
<evidence type="ECO:0008006" key="7">
    <source>
        <dbReference type="Google" id="ProtNLM"/>
    </source>
</evidence>
<evidence type="ECO:0000313" key="6">
    <source>
        <dbReference type="Proteomes" id="UP000271889"/>
    </source>
</evidence>
<keyword evidence="6" id="KW-1185">Reference proteome</keyword>
<protein>
    <recommendedName>
        <fullName evidence="7">Phytanoyl-CoA dioxygenase</fullName>
    </recommendedName>
</protein>
<proteinExistence type="inferred from homology"/>
<dbReference type="PANTHER" id="PTHR20883:SF15">
    <property type="entry name" value="PHYTANOYL-COA DIOXYGENASE DOMAIN-CONTAINING PROTEIN 1"/>
    <property type="match status" value="1"/>
</dbReference>
<evidence type="ECO:0000256" key="2">
    <source>
        <dbReference type="ARBA" id="ARBA00022723"/>
    </source>
</evidence>
<dbReference type="SUPFAM" id="SSF51197">
    <property type="entry name" value="Clavaminate synthase-like"/>
    <property type="match status" value="1"/>
</dbReference>
<comment type="cofactor">
    <cofactor evidence="1">
        <name>Fe cation</name>
        <dbReference type="ChEBI" id="CHEBI:24875"/>
    </cofactor>
</comment>
<dbReference type="Proteomes" id="UP000271889">
    <property type="component" value="Unassembled WGS sequence"/>
</dbReference>
<dbReference type="InterPro" id="IPR008775">
    <property type="entry name" value="Phytyl_CoA_dOase-like"/>
</dbReference>
<sequence length="175" mass="20495">MSWLEKFEENGYAVVEDVFTADELNEMKNEIDRVIDGIDLNQHPKSVFSTYDEDKHAADDYFLNSSDKIRVFFEEGAFDKNGELVVDKHRALNKIGHGLHVKNEVFKRMSFHPKIKQLFKEVKYEEPKIVQSMYIFKVSCTRRSIFLEIYFAITINILKTSCCYSYELAVGRLIC</sequence>
<evidence type="ECO:0000256" key="4">
    <source>
        <dbReference type="ARBA" id="ARBA00038356"/>
    </source>
</evidence>
<dbReference type="GO" id="GO:0046872">
    <property type="term" value="F:metal ion binding"/>
    <property type="evidence" value="ECO:0007669"/>
    <property type="project" value="UniProtKB-KW"/>
</dbReference>
<evidence type="ECO:0000256" key="3">
    <source>
        <dbReference type="ARBA" id="ARBA00023004"/>
    </source>
</evidence>
<keyword evidence="3" id="KW-0408">Iron</keyword>
<dbReference type="EMBL" id="UYRV01113039">
    <property type="protein sequence ID" value="VDN27952.1"/>
    <property type="molecule type" value="Genomic_DNA"/>
</dbReference>
<gene>
    <name evidence="5" type="ORF">CGOC_LOCUS10811</name>
</gene>
<accession>A0A3P7Q7N2</accession>
<name>A0A3P7Q7N2_CYLGO</name>
<reference evidence="5 6" key="1">
    <citation type="submission" date="2018-11" db="EMBL/GenBank/DDBJ databases">
        <authorList>
            <consortium name="Pathogen Informatics"/>
        </authorList>
    </citation>
    <scope>NUCLEOTIDE SEQUENCE [LARGE SCALE GENOMIC DNA]</scope>
</reference>
<evidence type="ECO:0000313" key="5">
    <source>
        <dbReference type="EMBL" id="VDN27952.1"/>
    </source>
</evidence>
<dbReference type="Gene3D" id="2.60.120.620">
    <property type="entry name" value="q2cbj1_9rhob like domain"/>
    <property type="match status" value="1"/>
</dbReference>
<dbReference type="PANTHER" id="PTHR20883">
    <property type="entry name" value="PHYTANOYL-COA DIOXYGENASE DOMAIN CONTAINING 1"/>
    <property type="match status" value="1"/>
</dbReference>
<organism evidence="5 6">
    <name type="scientific">Cylicostephanus goldi</name>
    <name type="common">Nematode worm</name>
    <dbReference type="NCBI Taxonomy" id="71465"/>
    <lineage>
        <taxon>Eukaryota</taxon>
        <taxon>Metazoa</taxon>
        <taxon>Ecdysozoa</taxon>
        <taxon>Nematoda</taxon>
        <taxon>Chromadorea</taxon>
        <taxon>Rhabditida</taxon>
        <taxon>Rhabditina</taxon>
        <taxon>Rhabditomorpha</taxon>
        <taxon>Strongyloidea</taxon>
        <taxon>Strongylidae</taxon>
        <taxon>Cylicostephanus</taxon>
    </lineage>
</organism>
<dbReference type="Pfam" id="PF05721">
    <property type="entry name" value="PhyH"/>
    <property type="match status" value="1"/>
</dbReference>